<gene>
    <name evidence="1" type="ORF">K491DRAFT_680790</name>
</gene>
<accession>A0A6A6SZE8</accession>
<dbReference type="Proteomes" id="UP000799324">
    <property type="component" value="Unassembled WGS sequence"/>
</dbReference>
<proteinExistence type="predicted"/>
<evidence type="ECO:0000313" key="2">
    <source>
        <dbReference type="Proteomes" id="UP000799324"/>
    </source>
</evidence>
<evidence type="ECO:0000313" key="1">
    <source>
        <dbReference type="EMBL" id="KAF2653095.1"/>
    </source>
</evidence>
<reference evidence="1" key="1">
    <citation type="journal article" date="2020" name="Stud. Mycol.">
        <title>101 Dothideomycetes genomes: a test case for predicting lifestyles and emergence of pathogens.</title>
        <authorList>
            <person name="Haridas S."/>
            <person name="Albert R."/>
            <person name="Binder M."/>
            <person name="Bloem J."/>
            <person name="Labutti K."/>
            <person name="Salamov A."/>
            <person name="Andreopoulos B."/>
            <person name="Baker S."/>
            <person name="Barry K."/>
            <person name="Bills G."/>
            <person name="Bluhm B."/>
            <person name="Cannon C."/>
            <person name="Castanera R."/>
            <person name="Culley D."/>
            <person name="Daum C."/>
            <person name="Ezra D."/>
            <person name="Gonzalez J."/>
            <person name="Henrissat B."/>
            <person name="Kuo A."/>
            <person name="Liang C."/>
            <person name="Lipzen A."/>
            <person name="Lutzoni F."/>
            <person name="Magnuson J."/>
            <person name="Mondo S."/>
            <person name="Nolan M."/>
            <person name="Ohm R."/>
            <person name="Pangilinan J."/>
            <person name="Park H.-J."/>
            <person name="Ramirez L."/>
            <person name="Alfaro M."/>
            <person name="Sun H."/>
            <person name="Tritt A."/>
            <person name="Yoshinaga Y."/>
            <person name="Zwiers L.-H."/>
            <person name="Turgeon B."/>
            <person name="Goodwin S."/>
            <person name="Spatafora J."/>
            <person name="Crous P."/>
            <person name="Grigoriev I."/>
        </authorList>
    </citation>
    <scope>NUCLEOTIDE SEQUENCE</scope>
    <source>
        <strain evidence="1">CBS 122681</strain>
    </source>
</reference>
<dbReference type="AlphaFoldDB" id="A0A6A6SZE8"/>
<dbReference type="OrthoDB" id="3786143at2759"/>
<organism evidence="1 2">
    <name type="scientific">Lophiostoma macrostomum CBS 122681</name>
    <dbReference type="NCBI Taxonomy" id="1314788"/>
    <lineage>
        <taxon>Eukaryota</taxon>
        <taxon>Fungi</taxon>
        <taxon>Dikarya</taxon>
        <taxon>Ascomycota</taxon>
        <taxon>Pezizomycotina</taxon>
        <taxon>Dothideomycetes</taxon>
        <taxon>Pleosporomycetidae</taxon>
        <taxon>Pleosporales</taxon>
        <taxon>Lophiostomataceae</taxon>
        <taxon>Lophiostoma</taxon>
    </lineage>
</organism>
<protein>
    <submittedName>
        <fullName evidence="1">Uncharacterized protein</fullName>
    </submittedName>
</protein>
<name>A0A6A6SZE8_9PLEO</name>
<dbReference type="EMBL" id="MU004387">
    <property type="protein sequence ID" value="KAF2653095.1"/>
    <property type="molecule type" value="Genomic_DNA"/>
</dbReference>
<sequence>MSPTLDLSSTMAVLRTKLQNPFAFGKTCAAIESSIPSLVDGHLYHSATYRHGPSKAPSFFTERLDNFLQELRKRDRITEPFPDEAAVDRKQRKPRRKWSRQYIAIVEQTFKERLLAEFTGVFRAYAVSETKEFNRGVDVALFGTQCYREYPEVTVAVGAGKDEDWMEWMKRECEQAHIRRARAQSHVQWAGY</sequence>
<keyword evidence="2" id="KW-1185">Reference proteome</keyword>